<evidence type="ECO:0000256" key="1">
    <source>
        <dbReference type="SAM" id="MobiDB-lite"/>
    </source>
</evidence>
<organism evidence="2">
    <name type="scientific">Cladocopium goreaui</name>
    <dbReference type="NCBI Taxonomy" id="2562237"/>
    <lineage>
        <taxon>Eukaryota</taxon>
        <taxon>Sar</taxon>
        <taxon>Alveolata</taxon>
        <taxon>Dinophyceae</taxon>
        <taxon>Suessiales</taxon>
        <taxon>Symbiodiniaceae</taxon>
        <taxon>Cladocopium</taxon>
    </lineage>
</organism>
<feature type="region of interest" description="Disordered" evidence="1">
    <location>
        <begin position="1"/>
        <end position="34"/>
    </location>
</feature>
<gene>
    <name evidence="2" type="ORF">C1SCF055_LOCUS35129</name>
</gene>
<dbReference type="Proteomes" id="UP001152797">
    <property type="component" value="Unassembled WGS sequence"/>
</dbReference>
<keyword evidence="4" id="KW-1185">Reference proteome</keyword>
<proteinExistence type="predicted"/>
<accession>A0A9P1DJI1</accession>
<evidence type="ECO:0008006" key="5">
    <source>
        <dbReference type="Google" id="ProtNLM"/>
    </source>
</evidence>
<dbReference type="EMBL" id="CAMXCT030004637">
    <property type="protein sequence ID" value="CAL4797110.1"/>
    <property type="molecule type" value="Genomic_DNA"/>
</dbReference>
<evidence type="ECO:0000313" key="2">
    <source>
        <dbReference type="EMBL" id="CAI4009798.1"/>
    </source>
</evidence>
<evidence type="ECO:0000313" key="4">
    <source>
        <dbReference type="Proteomes" id="UP001152797"/>
    </source>
</evidence>
<reference evidence="2" key="1">
    <citation type="submission" date="2022-10" db="EMBL/GenBank/DDBJ databases">
        <authorList>
            <person name="Chen Y."/>
            <person name="Dougan E. K."/>
            <person name="Chan C."/>
            <person name="Rhodes N."/>
            <person name="Thang M."/>
        </authorList>
    </citation>
    <scope>NUCLEOTIDE SEQUENCE</scope>
</reference>
<dbReference type="EMBL" id="CAMXCT010004637">
    <property type="protein sequence ID" value="CAI4009798.1"/>
    <property type="molecule type" value="Genomic_DNA"/>
</dbReference>
<dbReference type="AlphaFoldDB" id="A0A9P1DJI1"/>
<evidence type="ECO:0000313" key="3">
    <source>
        <dbReference type="EMBL" id="CAL1163173.1"/>
    </source>
</evidence>
<reference evidence="3" key="2">
    <citation type="submission" date="2024-04" db="EMBL/GenBank/DDBJ databases">
        <authorList>
            <person name="Chen Y."/>
            <person name="Shah S."/>
            <person name="Dougan E. K."/>
            <person name="Thang M."/>
            <person name="Chan C."/>
        </authorList>
    </citation>
    <scope>NUCLEOTIDE SEQUENCE [LARGE SCALE GENOMIC DNA]</scope>
</reference>
<protein>
    <recommendedName>
        <fullName evidence="5">Transposase</fullName>
    </recommendedName>
</protein>
<name>A0A9P1DJI1_9DINO</name>
<sequence length="498" mass="55319">MHSWRSPCFEVSSDSIGNEEDVISCPGPDDSPPHRVVKARDLWREQDDMMEELVRNSEPAGAFASSNASPLPTDCAAVGGALSSTSVLPPFDLKEFWEEEDAWVHSLTEDLAPRAPAVPAPFDLTEFWKEEDAWVQSLTVSARSASHTSPAAAASASSRSPDEIRVADQLELTEKKRESSNGENANVGITLSLHGSSKVVAERELYLLKALTKQCRAEDLSEHLRQQKHLRCVGVKSRCSDCRRFSDVMDHSLLPRVRMPLPHIDGSTAPTLEAMASNLGHGGQSKSSLQKIRSALLTFEAEAAKKRQHKRKLRGIVEADATSLRKLKLPRTTTLRYFQAFGVASRDSREVQLYDLGFADAQNYGKPPVESARAIEGVGGLNGVIREGTILCSDGARCYPKLCRTKKIKHFCCSHRQSQFNVKKRWQGKTIDVHTGTIDNVWRLIKGSLPKTLHTKSATNPTLLNGKIWTHVRAWQWRWENSSHKNLSKLTAQIVKTT</sequence>
<comment type="caution">
    <text evidence="2">The sequence shown here is derived from an EMBL/GenBank/DDBJ whole genome shotgun (WGS) entry which is preliminary data.</text>
</comment>
<dbReference type="EMBL" id="CAMXCT020004637">
    <property type="protein sequence ID" value="CAL1163173.1"/>
    <property type="molecule type" value="Genomic_DNA"/>
</dbReference>